<sequence>MYSQSPEALQQEKDLICLLKEGDERAFEKLYRLYSIRVLKKLLRFVKDEDVAVELLQDIFLKLWEKRETLDAEQSLRPFLFRIAENKITDLFRRAAYDRKLLEHLVSVSTEVCYDTEDTINLKDGESILKQAINALPPQRQKIFILCKIEGKSYEEVGALLGISAGTVNDHMVKAGRAVKKYFNTTDLALLTLMMASVPHIFKS</sequence>
<organism evidence="7 8">
    <name type="scientific">Mucilaginibacter mali</name>
    <dbReference type="NCBI Taxonomy" id="2740462"/>
    <lineage>
        <taxon>Bacteria</taxon>
        <taxon>Pseudomonadati</taxon>
        <taxon>Bacteroidota</taxon>
        <taxon>Sphingobacteriia</taxon>
        <taxon>Sphingobacteriales</taxon>
        <taxon>Sphingobacteriaceae</taxon>
        <taxon>Mucilaginibacter</taxon>
    </lineage>
</organism>
<dbReference type="AlphaFoldDB" id="A0A7D4PRZ7"/>
<reference evidence="7 8" key="1">
    <citation type="submission" date="2020-05" db="EMBL/GenBank/DDBJ databases">
        <title>Mucilaginibacter mali sp. nov.</title>
        <authorList>
            <person name="Kim H.S."/>
            <person name="Lee K.C."/>
            <person name="Suh M.K."/>
            <person name="Kim J.-S."/>
            <person name="Han K.-I."/>
            <person name="Eom M.K."/>
            <person name="Shin Y.K."/>
            <person name="Lee J.-S."/>
        </authorList>
    </citation>
    <scope>NUCLEOTIDE SEQUENCE [LARGE SCALE GENOMIC DNA]</scope>
    <source>
        <strain evidence="7 8">G2-14</strain>
    </source>
</reference>
<dbReference type="GO" id="GO:0003677">
    <property type="term" value="F:DNA binding"/>
    <property type="evidence" value="ECO:0007669"/>
    <property type="project" value="InterPro"/>
</dbReference>
<dbReference type="InterPro" id="IPR013325">
    <property type="entry name" value="RNA_pol_sigma_r2"/>
</dbReference>
<evidence type="ECO:0000256" key="1">
    <source>
        <dbReference type="ARBA" id="ARBA00010641"/>
    </source>
</evidence>
<accession>A0A7D4PRZ7</accession>
<keyword evidence="3" id="KW-0731">Sigma factor</keyword>
<feature type="domain" description="RNA polymerase sigma factor 70 region 4 type 2" evidence="6">
    <location>
        <begin position="128"/>
        <end position="175"/>
    </location>
</feature>
<dbReference type="Gene3D" id="1.10.1740.10">
    <property type="match status" value="1"/>
</dbReference>
<evidence type="ECO:0000313" key="7">
    <source>
        <dbReference type="EMBL" id="QKJ28568.1"/>
    </source>
</evidence>
<dbReference type="SUPFAM" id="SSF88659">
    <property type="entry name" value="Sigma3 and sigma4 domains of RNA polymerase sigma factors"/>
    <property type="match status" value="1"/>
</dbReference>
<dbReference type="InterPro" id="IPR007627">
    <property type="entry name" value="RNA_pol_sigma70_r2"/>
</dbReference>
<dbReference type="InterPro" id="IPR039425">
    <property type="entry name" value="RNA_pol_sigma-70-like"/>
</dbReference>
<dbReference type="GO" id="GO:0006352">
    <property type="term" value="P:DNA-templated transcription initiation"/>
    <property type="evidence" value="ECO:0007669"/>
    <property type="project" value="InterPro"/>
</dbReference>
<gene>
    <name evidence="7" type="ORF">HQ865_01950</name>
</gene>
<keyword evidence="8" id="KW-1185">Reference proteome</keyword>
<dbReference type="InterPro" id="IPR013324">
    <property type="entry name" value="RNA_pol_sigma_r3/r4-like"/>
</dbReference>
<dbReference type="NCBIfam" id="TIGR02937">
    <property type="entry name" value="sigma70-ECF"/>
    <property type="match status" value="1"/>
</dbReference>
<dbReference type="SUPFAM" id="SSF88946">
    <property type="entry name" value="Sigma2 domain of RNA polymerase sigma factors"/>
    <property type="match status" value="1"/>
</dbReference>
<dbReference type="RefSeq" id="WP_173413270.1">
    <property type="nucleotide sequence ID" value="NZ_CP054139.1"/>
</dbReference>
<name>A0A7D4PRZ7_9SPHI</name>
<dbReference type="InterPro" id="IPR036388">
    <property type="entry name" value="WH-like_DNA-bd_sf"/>
</dbReference>
<evidence type="ECO:0000313" key="8">
    <source>
        <dbReference type="Proteomes" id="UP000505355"/>
    </source>
</evidence>
<dbReference type="PANTHER" id="PTHR43133:SF46">
    <property type="entry name" value="RNA POLYMERASE SIGMA-70 FACTOR ECF SUBFAMILY"/>
    <property type="match status" value="1"/>
</dbReference>
<dbReference type="InterPro" id="IPR013249">
    <property type="entry name" value="RNA_pol_sigma70_r4_t2"/>
</dbReference>
<dbReference type="Pfam" id="PF04542">
    <property type="entry name" value="Sigma70_r2"/>
    <property type="match status" value="1"/>
</dbReference>
<dbReference type="InterPro" id="IPR014284">
    <property type="entry name" value="RNA_pol_sigma-70_dom"/>
</dbReference>
<dbReference type="Pfam" id="PF08281">
    <property type="entry name" value="Sigma70_r4_2"/>
    <property type="match status" value="1"/>
</dbReference>
<dbReference type="Gene3D" id="1.10.10.10">
    <property type="entry name" value="Winged helix-like DNA-binding domain superfamily/Winged helix DNA-binding domain"/>
    <property type="match status" value="1"/>
</dbReference>
<dbReference type="GO" id="GO:0016987">
    <property type="term" value="F:sigma factor activity"/>
    <property type="evidence" value="ECO:0007669"/>
    <property type="project" value="UniProtKB-KW"/>
</dbReference>
<dbReference type="PANTHER" id="PTHR43133">
    <property type="entry name" value="RNA POLYMERASE ECF-TYPE SIGMA FACTO"/>
    <property type="match status" value="1"/>
</dbReference>
<protein>
    <submittedName>
        <fullName evidence="7">RNA polymerase sigma-70 factor</fullName>
    </submittedName>
</protein>
<dbReference type="NCBIfam" id="TIGR02985">
    <property type="entry name" value="Sig70_bacteroi1"/>
    <property type="match status" value="1"/>
</dbReference>
<evidence type="ECO:0000256" key="2">
    <source>
        <dbReference type="ARBA" id="ARBA00023015"/>
    </source>
</evidence>
<dbReference type="EMBL" id="CP054139">
    <property type="protein sequence ID" value="QKJ28568.1"/>
    <property type="molecule type" value="Genomic_DNA"/>
</dbReference>
<keyword evidence="2" id="KW-0805">Transcription regulation</keyword>
<proteinExistence type="inferred from homology"/>
<dbReference type="Proteomes" id="UP000505355">
    <property type="component" value="Chromosome"/>
</dbReference>
<evidence type="ECO:0000259" key="5">
    <source>
        <dbReference type="Pfam" id="PF04542"/>
    </source>
</evidence>
<dbReference type="InterPro" id="IPR014327">
    <property type="entry name" value="RNA_pol_sigma70_bacteroid"/>
</dbReference>
<dbReference type="KEGG" id="mmab:HQ865_01950"/>
<evidence type="ECO:0000256" key="3">
    <source>
        <dbReference type="ARBA" id="ARBA00023082"/>
    </source>
</evidence>
<feature type="domain" description="RNA polymerase sigma-70 region 2" evidence="5">
    <location>
        <begin position="30"/>
        <end position="95"/>
    </location>
</feature>
<keyword evidence="4" id="KW-0804">Transcription</keyword>
<comment type="similarity">
    <text evidence="1">Belongs to the sigma-70 factor family. ECF subfamily.</text>
</comment>
<dbReference type="CDD" id="cd06171">
    <property type="entry name" value="Sigma70_r4"/>
    <property type="match status" value="1"/>
</dbReference>
<evidence type="ECO:0000259" key="6">
    <source>
        <dbReference type="Pfam" id="PF08281"/>
    </source>
</evidence>
<evidence type="ECO:0000256" key="4">
    <source>
        <dbReference type="ARBA" id="ARBA00023163"/>
    </source>
</evidence>